<gene>
    <name evidence="2" type="ORF">FB45DRAFT_1099486</name>
</gene>
<dbReference type="Proteomes" id="UP001221142">
    <property type="component" value="Unassembled WGS sequence"/>
</dbReference>
<feature type="compositionally biased region" description="Basic and acidic residues" evidence="1">
    <location>
        <begin position="1"/>
        <end position="11"/>
    </location>
</feature>
<feature type="region of interest" description="Disordered" evidence="1">
    <location>
        <begin position="1"/>
        <end position="29"/>
    </location>
</feature>
<feature type="compositionally biased region" description="Basic and acidic residues" evidence="1">
    <location>
        <begin position="156"/>
        <end position="166"/>
    </location>
</feature>
<protein>
    <submittedName>
        <fullName evidence="2">Uncharacterized protein</fullName>
    </submittedName>
</protein>
<organism evidence="2 3">
    <name type="scientific">Roridomyces roridus</name>
    <dbReference type="NCBI Taxonomy" id="1738132"/>
    <lineage>
        <taxon>Eukaryota</taxon>
        <taxon>Fungi</taxon>
        <taxon>Dikarya</taxon>
        <taxon>Basidiomycota</taxon>
        <taxon>Agaricomycotina</taxon>
        <taxon>Agaricomycetes</taxon>
        <taxon>Agaricomycetidae</taxon>
        <taxon>Agaricales</taxon>
        <taxon>Marasmiineae</taxon>
        <taxon>Mycenaceae</taxon>
        <taxon>Roridomyces</taxon>
    </lineage>
</organism>
<accession>A0AAD7CEP8</accession>
<dbReference type="EMBL" id="JARKIF010000002">
    <property type="protein sequence ID" value="KAJ7647036.1"/>
    <property type="molecule type" value="Genomic_DNA"/>
</dbReference>
<reference evidence="2" key="1">
    <citation type="submission" date="2023-03" db="EMBL/GenBank/DDBJ databases">
        <title>Massive genome expansion in bonnet fungi (Mycena s.s.) driven by repeated elements and novel gene families across ecological guilds.</title>
        <authorList>
            <consortium name="Lawrence Berkeley National Laboratory"/>
            <person name="Harder C.B."/>
            <person name="Miyauchi S."/>
            <person name="Viragh M."/>
            <person name="Kuo A."/>
            <person name="Thoen E."/>
            <person name="Andreopoulos B."/>
            <person name="Lu D."/>
            <person name="Skrede I."/>
            <person name="Drula E."/>
            <person name="Henrissat B."/>
            <person name="Morin E."/>
            <person name="Kohler A."/>
            <person name="Barry K."/>
            <person name="LaButti K."/>
            <person name="Morin E."/>
            <person name="Salamov A."/>
            <person name="Lipzen A."/>
            <person name="Mereny Z."/>
            <person name="Hegedus B."/>
            <person name="Baldrian P."/>
            <person name="Stursova M."/>
            <person name="Weitz H."/>
            <person name="Taylor A."/>
            <person name="Grigoriev I.V."/>
            <person name="Nagy L.G."/>
            <person name="Martin F."/>
            <person name="Kauserud H."/>
        </authorList>
    </citation>
    <scope>NUCLEOTIDE SEQUENCE</scope>
    <source>
        <strain evidence="2">9284</strain>
    </source>
</reference>
<evidence type="ECO:0000256" key="1">
    <source>
        <dbReference type="SAM" id="MobiDB-lite"/>
    </source>
</evidence>
<name>A0AAD7CEP8_9AGAR</name>
<proteinExistence type="predicted"/>
<feature type="compositionally biased region" description="Basic and acidic residues" evidence="1">
    <location>
        <begin position="98"/>
        <end position="112"/>
    </location>
</feature>
<comment type="caution">
    <text evidence="2">The sequence shown here is derived from an EMBL/GenBank/DDBJ whole genome shotgun (WGS) entry which is preliminary data.</text>
</comment>
<sequence>MYKKTTDDRRRGGMANPPLPGPPGLRRMSKLGNRNEYRKVLATIQISEVLIERAETLDIVISIEHHSNDNQRTIMATRDGVMVRNWVRVAPLSDEAGGDGRSEGVRGKEMRTRRLPKSRALQTEPVHGLEIAVIPGRAPGSGIEESDEAGGGGSQGERDADKEAAKEPSSTDGTCTRVRDSRDCKWPRELAIRSHSDAFSSLEERQGAGLRRAMRPAVEGVRGKEMQTRRLPKSRALQTEPVHGLEIAVIVSGHGNLPLGATVMPSQAWKSARERD</sequence>
<dbReference type="AlphaFoldDB" id="A0AAD7CEP8"/>
<keyword evidence="3" id="KW-1185">Reference proteome</keyword>
<feature type="region of interest" description="Disordered" evidence="1">
    <location>
        <begin position="94"/>
        <end position="181"/>
    </location>
</feature>
<evidence type="ECO:0000313" key="2">
    <source>
        <dbReference type="EMBL" id="KAJ7647036.1"/>
    </source>
</evidence>
<evidence type="ECO:0000313" key="3">
    <source>
        <dbReference type="Proteomes" id="UP001221142"/>
    </source>
</evidence>